<reference evidence="8" key="1">
    <citation type="submission" date="2022-01" db="EMBL/GenBank/DDBJ databases">
        <title>Nocardioidaceae gen. sp. A5X3R13.</title>
        <authorList>
            <person name="Lopez Marin M.A."/>
            <person name="Uhlik O."/>
        </authorList>
    </citation>
    <scope>NUCLEOTIDE SEQUENCE</scope>
    <source>
        <strain evidence="8">A5X3R13</strain>
    </source>
</reference>
<evidence type="ECO:0000256" key="2">
    <source>
        <dbReference type="ARBA" id="ARBA00006679"/>
    </source>
</evidence>
<comment type="subcellular location">
    <subcellularLocation>
        <location evidence="1">Cell membrane</location>
        <topology evidence="1">Multi-pass membrane protein</topology>
    </subcellularLocation>
</comment>
<evidence type="ECO:0000256" key="4">
    <source>
        <dbReference type="ARBA" id="ARBA00022692"/>
    </source>
</evidence>
<keyword evidence="7" id="KW-0732">Signal</keyword>
<feature type="signal peptide" evidence="7">
    <location>
        <begin position="1"/>
        <end position="19"/>
    </location>
</feature>
<proteinExistence type="inferred from homology"/>
<dbReference type="Pfam" id="PF07681">
    <property type="entry name" value="DoxX"/>
    <property type="match status" value="1"/>
</dbReference>
<name>A0AA46TIV9_9ACTN</name>
<feature type="chain" id="PRO_5041334044" evidence="7">
    <location>
        <begin position="20"/>
        <end position="163"/>
    </location>
</feature>
<sequence length="163" mass="17576">MTMLRTVARPMLASMFLIGGVNSLRNAKAMAPTAQPFADQIDKLAPDTPVPTDAVTLVRANGAAQVVGGALLATGRVPRLAAFMLAGTLVPTTLGAHRFWDEQDPAVKQNQQVHFFKNVSILGGLLMATLDPDPHKKLLIRRAKDRTVEAADRAVEKVEKIRS</sequence>
<keyword evidence="4" id="KW-0812">Transmembrane</keyword>
<evidence type="ECO:0000313" key="9">
    <source>
        <dbReference type="Proteomes" id="UP001164390"/>
    </source>
</evidence>
<gene>
    <name evidence="8" type="ORF">L0C25_02900</name>
</gene>
<dbReference type="PANTHER" id="PTHR33452:SF1">
    <property type="entry name" value="INNER MEMBRANE PROTEIN YPHA-RELATED"/>
    <property type="match status" value="1"/>
</dbReference>
<evidence type="ECO:0000313" key="8">
    <source>
        <dbReference type="EMBL" id="UYM06036.1"/>
    </source>
</evidence>
<dbReference type="GO" id="GO:0005886">
    <property type="term" value="C:plasma membrane"/>
    <property type="evidence" value="ECO:0007669"/>
    <property type="project" value="UniProtKB-SubCell"/>
</dbReference>
<dbReference type="InterPro" id="IPR051907">
    <property type="entry name" value="DoxX-like_oxidoreductase"/>
</dbReference>
<organism evidence="8 9">
    <name type="scientific">Solicola gregarius</name>
    <dbReference type="NCBI Taxonomy" id="2908642"/>
    <lineage>
        <taxon>Bacteria</taxon>
        <taxon>Bacillati</taxon>
        <taxon>Actinomycetota</taxon>
        <taxon>Actinomycetes</taxon>
        <taxon>Propionibacteriales</taxon>
        <taxon>Nocardioidaceae</taxon>
        <taxon>Solicola</taxon>
    </lineage>
</organism>
<evidence type="ECO:0000256" key="5">
    <source>
        <dbReference type="ARBA" id="ARBA00022989"/>
    </source>
</evidence>
<keyword evidence="6" id="KW-0472">Membrane</keyword>
<keyword evidence="3" id="KW-1003">Cell membrane</keyword>
<dbReference type="InterPro" id="IPR032808">
    <property type="entry name" value="DoxX"/>
</dbReference>
<evidence type="ECO:0000256" key="7">
    <source>
        <dbReference type="SAM" id="SignalP"/>
    </source>
</evidence>
<protein>
    <submittedName>
        <fullName evidence="8">DoxX family protein</fullName>
    </submittedName>
</protein>
<dbReference type="PANTHER" id="PTHR33452">
    <property type="entry name" value="OXIDOREDUCTASE CATD-RELATED"/>
    <property type="match status" value="1"/>
</dbReference>
<dbReference type="Proteomes" id="UP001164390">
    <property type="component" value="Chromosome"/>
</dbReference>
<keyword evidence="9" id="KW-1185">Reference proteome</keyword>
<dbReference type="RefSeq" id="WP_271634884.1">
    <property type="nucleotide sequence ID" value="NZ_CP094970.1"/>
</dbReference>
<keyword evidence="5" id="KW-1133">Transmembrane helix</keyword>
<evidence type="ECO:0000256" key="6">
    <source>
        <dbReference type="ARBA" id="ARBA00023136"/>
    </source>
</evidence>
<comment type="similarity">
    <text evidence="2">Belongs to the DoxX family.</text>
</comment>
<evidence type="ECO:0000256" key="1">
    <source>
        <dbReference type="ARBA" id="ARBA00004651"/>
    </source>
</evidence>
<evidence type="ECO:0000256" key="3">
    <source>
        <dbReference type="ARBA" id="ARBA00022475"/>
    </source>
</evidence>
<accession>A0AA46TIV9</accession>
<dbReference type="EMBL" id="CP094970">
    <property type="protein sequence ID" value="UYM06036.1"/>
    <property type="molecule type" value="Genomic_DNA"/>
</dbReference>
<dbReference type="AlphaFoldDB" id="A0AA46TIV9"/>
<dbReference type="KEGG" id="sgrg:L0C25_02900"/>